<name>C3JBC8_POREA</name>
<organism evidence="1 2">
    <name type="scientific">Porphyromonas endodontalis (strain ATCC 35406 / DSM 24491 / JCM 8526 / CCUG 16442 / BCRC 14492 / NCTC 13058 / HG 370)</name>
    <name type="common">Bacteroides endodontalis</name>
    <dbReference type="NCBI Taxonomy" id="553175"/>
    <lineage>
        <taxon>Bacteria</taxon>
        <taxon>Pseudomonadati</taxon>
        <taxon>Bacteroidota</taxon>
        <taxon>Bacteroidia</taxon>
        <taxon>Bacteroidales</taxon>
        <taxon>Porphyromonadaceae</taxon>
        <taxon>Porphyromonas</taxon>
    </lineage>
</organism>
<evidence type="ECO:0000313" key="2">
    <source>
        <dbReference type="Proteomes" id="UP000004295"/>
    </source>
</evidence>
<evidence type="ECO:0000313" key="1">
    <source>
        <dbReference type="EMBL" id="EEN82506.1"/>
    </source>
</evidence>
<keyword evidence="2" id="KW-1185">Reference proteome</keyword>
<gene>
    <name evidence="1" type="ORF">POREN0001_1661</name>
</gene>
<dbReference type="STRING" id="553175.POREN0001_1661"/>
<sequence length="37" mass="4279">MFQNLFLEDRLLTSPLVENLLKAKERITAHGFLLHGL</sequence>
<accession>C3JBC8</accession>
<reference evidence="1 2" key="1">
    <citation type="submission" date="2009-04" db="EMBL/GenBank/DDBJ databases">
        <authorList>
            <person name="Sebastian Y."/>
            <person name="Madupu R."/>
            <person name="Durkin A.S."/>
            <person name="Torralba M."/>
            <person name="Methe B."/>
            <person name="Sutton G.G."/>
            <person name="Strausberg R.L."/>
            <person name="Nelson K.E."/>
        </authorList>
    </citation>
    <scope>NUCLEOTIDE SEQUENCE [LARGE SCALE GENOMIC DNA]</scope>
    <source>
        <strain evidence="2">ATCC 35406 / BCRC 14492 / JCM 8526 / NCTC 13058 / HG 370</strain>
    </source>
</reference>
<proteinExistence type="predicted"/>
<dbReference type="Proteomes" id="UP000004295">
    <property type="component" value="Unassembled WGS sequence"/>
</dbReference>
<protein>
    <submittedName>
        <fullName evidence="1">Uncharacterized protein</fullName>
    </submittedName>
</protein>
<dbReference type="EMBL" id="ACNN01000026">
    <property type="protein sequence ID" value="EEN82506.1"/>
    <property type="molecule type" value="Genomic_DNA"/>
</dbReference>
<comment type="caution">
    <text evidence="1">The sequence shown here is derived from an EMBL/GenBank/DDBJ whole genome shotgun (WGS) entry which is preliminary data.</text>
</comment>
<dbReference type="AlphaFoldDB" id="C3JBC8"/>